<sequence length="90" mass="9841">MTREEKYRQVRREAGATGVLLALIILFWCAAGFGLAGVPVFVLGLPLWAVMGTVGVWLFAIVGVYVLVHGWFADMSLDDEEARTRGGDAR</sequence>
<keyword evidence="1" id="KW-0472">Membrane</keyword>
<name>A0A848BBM9_9FIRM</name>
<gene>
    <name evidence="2" type="ORF">HF878_10120</name>
</gene>
<accession>A0A848BBM9</accession>
<keyword evidence="3" id="KW-1185">Reference proteome</keyword>
<evidence type="ECO:0000313" key="2">
    <source>
        <dbReference type="EMBL" id="NMD99802.1"/>
    </source>
</evidence>
<dbReference type="Proteomes" id="UP000543804">
    <property type="component" value="Unassembled WGS sequence"/>
</dbReference>
<dbReference type="Pfam" id="PF06196">
    <property type="entry name" value="DUF997"/>
    <property type="match status" value="1"/>
</dbReference>
<dbReference type="EMBL" id="JABAFA010000059">
    <property type="protein sequence ID" value="NMD99802.1"/>
    <property type="molecule type" value="Genomic_DNA"/>
</dbReference>
<dbReference type="InterPro" id="IPR010398">
    <property type="entry name" value="DUF997"/>
</dbReference>
<keyword evidence="1" id="KW-1133">Transmembrane helix</keyword>
<reference evidence="2 3" key="1">
    <citation type="submission" date="2020-04" db="EMBL/GenBank/DDBJ databases">
        <authorList>
            <person name="Hitch T.C.A."/>
            <person name="Wylensek D."/>
            <person name="Clavel T."/>
        </authorList>
    </citation>
    <scope>NUCLEOTIDE SEQUENCE [LARGE SCALE GENOMIC DNA]</scope>
    <source>
        <strain evidence="2 3">PG-130-P53-12</strain>
    </source>
</reference>
<proteinExistence type="predicted"/>
<dbReference type="AlphaFoldDB" id="A0A848BBM9"/>
<feature type="transmembrane region" description="Helical" evidence="1">
    <location>
        <begin position="48"/>
        <end position="68"/>
    </location>
</feature>
<feature type="transmembrane region" description="Helical" evidence="1">
    <location>
        <begin position="20"/>
        <end position="42"/>
    </location>
</feature>
<dbReference type="RefSeq" id="WP_170078011.1">
    <property type="nucleotide sequence ID" value="NZ_JABAFA010000059.1"/>
</dbReference>
<evidence type="ECO:0000313" key="3">
    <source>
        <dbReference type="Proteomes" id="UP000543804"/>
    </source>
</evidence>
<evidence type="ECO:0000256" key="1">
    <source>
        <dbReference type="SAM" id="Phobius"/>
    </source>
</evidence>
<keyword evidence="1" id="KW-0812">Transmembrane</keyword>
<organism evidence="2 3">
    <name type="scientific">Selenomonas bovis</name>
    <dbReference type="NCBI Taxonomy" id="416586"/>
    <lineage>
        <taxon>Bacteria</taxon>
        <taxon>Bacillati</taxon>
        <taxon>Bacillota</taxon>
        <taxon>Negativicutes</taxon>
        <taxon>Selenomonadales</taxon>
        <taxon>Selenomonadaceae</taxon>
        <taxon>Selenomonas</taxon>
    </lineage>
</organism>
<protein>
    <submittedName>
        <fullName evidence="2">YhdT family protein</fullName>
    </submittedName>
</protein>
<comment type="caution">
    <text evidence="2">The sequence shown here is derived from an EMBL/GenBank/DDBJ whole genome shotgun (WGS) entry which is preliminary data.</text>
</comment>